<evidence type="ECO:0000256" key="1">
    <source>
        <dbReference type="ARBA" id="ARBA00004141"/>
    </source>
</evidence>
<dbReference type="Pfam" id="PF01284">
    <property type="entry name" value="MARVEL"/>
    <property type="match status" value="1"/>
</dbReference>
<evidence type="ECO:0000313" key="9">
    <source>
        <dbReference type="Proteomes" id="UP001152803"/>
    </source>
</evidence>
<sequence>MAANTAQHMGNLPSGMGICTTIPDIFYIPELVFGGVTWALVASNLVQPANPLGWVMFVSIFCFVMTFLWMIIFACGGHRNSSSWATADFAYHGIAAFFYLSSSVSLAFVTITISLSPFISSSAVLRIYRIDIAAVVFSFLSTLLYFLHTIFSAMRWKSF</sequence>
<dbReference type="InterPro" id="IPR013295">
    <property type="entry name" value="MAL"/>
</dbReference>
<dbReference type="InterPro" id="IPR008253">
    <property type="entry name" value="Marvel"/>
</dbReference>
<name>A0A9Q1I840_CONCO</name>
<dbReference type="GO" id="GO:0016020">
    <property type="term" value="C:membrane"/>
    <property type="evidence" value="ECO:0007669"/>
    <property type="project" value="UniProtKB-SubCell"/>
</dbReference>
<dbReference type="GO" id="GO:0019911">
    <property type="term" value="F:structural constituent of myelin sheath"/>
    <property type="evidence" value="ECO:0007669"/>
    <property type="project" value="TreeGrafter"/>
</dbReference>
<evidence type="ECO:0000256" key="4">
    <source>
        <dbReference type="ARBA" id="ARBA00023136"/>
    </source>
</evidence>
<feature type="transmembrane region" description="Helical" evidence="6">
    <location>
        <begin position="25"/>
        <end position="46"/>
    </location>
</feature>
<keyword evidence="2 5" id="KW-0812">Transmembrane</keyword>
<gene>
    <name evidence="8" type="ORF">COCON_G00039530</name>
</gene>
<comment type="subcellular location">
    <subcellularLocation>
        <location evidence="1">Membrane</location>
        <topology evidence="1">Multi-pass membrane protein</topology>
    </subcellularLocation>
</comment>
<feature type="transmembrane region" description="Helical" evidence="6">
    <location>
        <begin position="127"/>
        <end position="147"/>
    </location>
</feature>
<keyword evidence="3 6" id="KW-1133">Transmembrane helix</keyword>
<dbReference type="PANTHER" id="PTHR22776">
    <property type="entry name" value="MARVEL-CONTAINING POTENTIAL LIPID RAFT-ASSOCIATED PROTEIN"/>
    <property type="match status" value="1"/>
</dbReference>
<reference evidence="8" key="1">
    <citation type="journal article" date="2023" name="Science">
        <title>Genome structures resolve the early diversification of teleost fishes.</title>
        <authorList>
            <person name="Parey E."/>
            <person name="Louis A."/>
            <person name="Montfort J."/>
            <person name="Bouchez O."/>
            <person name="Roques C."/>
            <person name="Iampietro C."/>
            <person name="Lluch J."/>
            <person name="Castinel A."/>
            <person name="Donnadieu C."/>
            <person name="Desvignes T."/>
            <person name="Floi Bucao C."/>
            <person name="Jouanno E."/>
            <person name="Wen M."/>
            <person name="Mejri S."/>
            <person name="Dirks R."/>
            <person name="Jansen H."/>
            <person name="Henkel C."/>
            <person name="Chen W.J."/>
            <person name="Zahm M."/>
            <person name="Cabau C."/>
            <person name="Klopp C."/>
            <person name="Thompson A.W."/>
            <person name="Robinson-Rechavi M."/>
            <person name="Braasch I."/>
            <person name="Lecointre G."/>
            <person name="Bobe J."/>
            <person name="Postlethwait J.H."/>
            <person name="Berthelot C."/>
            <person name="Roest Crollius H."/>
            <person name="Guiguen Y."/>
        </authorList>
    </citation>
    <scope>NUCLEOTIDE SEQUENCE</scope>
    <source>
        <strain evidence="8">Concon-B</strain>
    </source>
</reference>
<evidence type="ECO:0000256" key="2">
    <source>
        <dbReference type="ARBA" id="ARBA00022692"/>
    </source>
</evidence>
<keyword evidence="9" id="KW-1185">Reference proteome</keyword>
<dbReference type="PROSITE" id="PS51225">
    <property type="entry name" value="MARVEL"/>
    <property type="match status" value="1"/>
</dbReference>
<evidence type="ECO:0000259" key="7">
    <source>
        <dbReference type="PROSITE" id="PS51225"/>
    </source>
</evidence>
<dbReference type="InterPro" id="IPR050578">
    <property type="entry name" value="MARVEL-CKLF_proteins"/>
</dbReference>
<dbReference type="GO" id="GO:0042552">
    <property type="term" value="P:myelination"/>
    <property type="evidence" value="ECO:0007669"/>
    <property type="project" value="TreeGrafter"/>
</dbReference>
<dbReference type="PRINTS" id="PR01884">
    <property type="entry name" value="MALPROTEIN"/>
</dbReference>
<evidence type="ECO:0000256" key="5">
    <source>
        <dbReference type="PROSITE-ProRule" id="PRU00581"/>
    </source>
</evidence>
<protein>
    <recommendedName>
        <fullName evidence="7">MARVEL domain-containing protein</fullName>
    </recommendedName>
</protein>
<evidence type="ECO:0000256" key="3">
    <source>
        <dbReference type="ARBA" id="ARBA00022989"/>
    </source>
</evidence>
<proteinExistence type="predicted"/>
<dbReference type="AlphaFoldDB" id="A0A9Q1I840"/>
<feature type="transmembrane region" description="Helical" evidence="6">
    <location>
        <begin position="89"/>
        <end position="115"/>
    </location>
</feature>
<evidence type="ECO:0000256" key="6">
    <source>
        <dbReference type="SAM" id="Phobius"/>
    </source>
</evidence>
<feature type="domain" description="MARVEL" evidence="7">
    <location>
        <begin position="18"/>
        <end position="157"/>
    </location>
</feature>
<organism evidence="8 9">
    <name type="scientific">Conger conger</name>
    <name type="common">Conger eel</name>
    <name type="synonym">Muraena conger</name>
    <dbReference type="NCBI Taxonomy" id="82655"/>
    <lineage>
        <taxon>Eukaryota</taxon>
        <taxon>Metazoa</taxon>
        <taxon>Chordata</taxon>
        <taxon>Craniata</taxon>
        <taxon>Vertebrata</taxon>
        <taxon>Euteleostomi</taxon>
        <taxon>Actinopterygii</taxon>
        <taxon>Neopterygii</taxon>
        <taxon>Teleostei</taxon>
        <taxon>Anguilliformes</taxon>
        <taxon>Congridae</taxon>
        <taxon>Conger</taxon>
    </lineage>
</organism>
<comment type="caution">
    <text evidence="8">The sequence shown here is derived from an EMBL/GenBank/DDBJ whole genome shotgun (WGS) entry which is preliminary data.</text>
</comment>
<dbReference type="OrthoDB" id="9940869at2759"/>
<dbReference type="Proteomes" id="UP001152803">
    <property type="component" value="Unassembled WGS sequence"/>
</dbReference>
<evidence type="ECO:0000313" key="8">
    <source>
        <dbReference type="EMBL" id="KAJ8285103.1"/>
    </source>
</evidence>
<dbReference type="EMBL" id="JAFJMO010000002">
    <property type="protein sequence ID" value="KAJ8285103.1"/>
    <property type="molecule type" value="Genomic_DNA"/>
</dbReference>
<accession>A0A9Q1I840</accession>
<keyword evidence="4 5" id="KW-0472">Membrane</keyword>
<dbReference type="PANTHER" id="PTHR22776:SF88">
    <property type="entry name" value="MAL-LIKE PROTEIN-RELATED"/>
    <property type="match status" value="1"/>
</dbReference>
<feature type="transmembrane region" description="Helical" evidence="6">
    <location>
        <begin position="52"/>
        <end position="77"/>
    </location>
</feature>